<dbReference type="SUPFAM" id="SSF46785">
    <property type="entry name" value="Winged helix' DNA-binding domain"/>
    <property type="match status" value="1"/>
</dbReference>
<keyword evidence="1" id="KW-0805">Transcription regulation</keyword>
<feature type="compositionally biased region" description="Basic and acidic residues" evidence="4">
    <location>
        <begin position="232"/>
        <end position="249"/>
    </location>
</feature>
<gene>
    <name evidence="6" type="ORF">ATI53_10939</name>
</gene>
<sequence>MTLAEKAVEKLRVAILKGEFSTGPSITERQVSEYLGISRTPVRAALQTLSNEGLLDYEAQRGYRVRSVNHETISDAYMVRAALEALASQIVAETGLPAETSATLEACVAEGRDLLGSGAERFQHEEWRNMNNRFHQAIVDAAGNETLGNSLAHVALMPMMSFKVIATIGASPNMALLEGSQRDHEQILLSLQAGQSMRVSNRMREHILFAGDLISKVIRRQYGESTSTGAASDDRDRGTTKNENVKVELRCSVPASGESDSG</sequence>
<dbReference type="CDD" id="cd07377">
    <property type="entry name" value="WHTH_GntR"/>
    <property type="match status" value="1"/>
</dbReference>
<organism evidence="6 7">
    <name type="scientific">Salipiger aestuarii</name>
    <dbReference type="NCBI Taxonomy" id="568098"/>
    <lineage>
        <taxon>Bacteria</taxon>
        <taxon>Pseudomonadati</taxon>
        <taxon>Pseudomonadota</taxon>
        <taxon>Alphaproteobacteria</taxon>
        <taxon>Rhodobacterales</taxon>
        <taxon>Roseobacteraceae</taxon>
        <taxon>Salipiger</taxon>
    </lineage>
</organism>
<accession>A0A327XH53</accession>
<dbReference type="PANTHER" id="PTHR43537">
    <property type="entry name" value="TRANSCRIPTIONAL REGULATOR, GNTR FAMILY"/>
    <property type="match status" value="1"/>
</dbReference>
<keyword evidence="7" id="KW-1185">Reference proteome</keyword>
<dbReference type="InterPro" id="IPR036390">
    <property type="entry name" value="WH_DNA-bd_sf"/>
</dbReference>
<dbReference type="Pfam" id="PF07729">
    <property type="entry name" value="FCD"/>
    <property type="match status" value="1"/>
</dbReference>
<evidence type="ECO:0000313" key="7">
    <source>
        <dbReference type="Proteomes" id="UP000249165"/>
    </source>
</evidence>
<dbReference type="InterPro" id="IPR008920">
    <property type="entry name" value="TF_FadR/GntR_C"/>
</dbReference>
<comment type="caution">
    <text evidence="6">The sequence shown here is derived from an EMBL/GenBank/DDBJ whole genome shotgun (WGS) entry which is preliminary data.</text>
</comment>
<dbReference type="PROSITE" id="PS50949">
    <property type="entry name" value="HTH_GNTR"/>
    <property type="match status" value="1"/>
</dbReference>
<dbReference type="AlphaFoldDB" id="A0A327XH53"/>
<dbReference type="GO" id="GO:0003677">
    <property type="term" value="F:DNA binding"/>
    <property type="evidence" value="ECO:0007669"/>
    <property type="project" value="UniProtKB-KW"/>
</dbReference>
<feature type="region of interest" description="Disordered" evidence="4">
    <location>
        <begin position="224"/>
        <end position="262"/>
    </location>
</feature>
<feature type="domain" description="HTH gntR-type" evidence="5">
    <location>
        <begin position="1"/>
        <end position="68"/>
    </location>
</feature>
<dbReference type="SMART" id="SM00345">
    <property type="entry name" value="HTH_GNTR"/>
    <property type="match status" value="1"/>
</dbReference>
<dbReference type="SMART" id="SM00895">
    <property type="entry name" value="FCD"/>
    <property type="match status" value="1"/>
</dbReference>
<keyword evidence="3" id="KW-0804">Transcription</keyword>
<dbReference type="InterPro" id="IPR000524">
    <property type="entry name" value="Tscrpt_reg_HTH_GntR"/>
</dbReference>
<dbReference type="PANTHER" id="PTHR43537:SF51">
    <property type="entry name" value="HTH-TYPE TRANSCRIPTIONAL REGULATOR LGOR-RELATED"/>
    <property type="match status" value="1"/>
</dbReference>
<evidence type="ECO:0000256" key="2">
    <source>
        <dbReference type="ARBA" id="ARBA00023125"/>
    </source>
</evidence>
<dbReference type="SUPFAM" id="SSF48008">
    <property type="entry name" value="GntR ligand-binding domain-like"/>
    <property type="match status" value="1"/>
</dbReference>
<evidence type="ECO:0000256" key="3">
    <source>
        <dbReference type="ARBA" id="ARBA00023163"/>
    </source>
</evidence>
<dbReference type="Gene3D" id="1.20.120.530">
    <property type="entry name" value="GntR ligand-binding domain-like"/>
    <property type="match status" value="1"/>
</dbReference>
<evidence type="ECO:0000313" key="6">
    <source>
        <dbReference type="EMBL" id="RAK07804.1"/>
    </source>
</evidence>
<dbReference type="Proteomes" id="UP000249165">
    <property type="component" value="Unassembled WGS sequence"/>
</dbReference>
<evidence type="ECO:0000259" key="5">
    <source>
        <dbReference type="PROSITE" id="PS50949"/>
    </source>
</evidence>
<dbReference type="PRINTS" id="PR00035">
    <property type="entry name" value="HTHGNTR"/>
</dbReference>
<keyword evidence="2" id="KW-0238">DNA-binding</keyword>
<dbReference type="InterPro" id="IPR036388">
    <property type="entry name" value="WH-like_DNA-bd_sf"/>
</dbReference>
<reference evidence="6 7" key="1">
    <citation type="submission" date="2018-06" db="EMBL/GenBank/DDBJ databases">
        <title>Genomic Encyclopedia of Archaeal and Bacterial Type Strains, Phase II (KMG-II): from individual species to whole genera.</title>
        <authorList>
            <person name="Goeker M."/>
        </authorList>
    </citation>
    <scope>NUCLEOTIDE SEQUENCE [LARGE SCALE GENOMIC DNA]</scope>
    <source>
        <strain evidence="6 7">DSM 22011</strain>
    </source>
</reference>
<proteinExistence type="predicted"/>
<protein>
    <submittedName>
        <fullName evidence="6">GntR family transcriptional regulator</fullName>
    </submittedName>
</protein>
<dbReference type="OrthoDB" id="5504063at2"/>
<dbReference type="GO" id="GO:0003700">
    <property type="term" value="F:DNA-binding transcription factor activity"/>
    <property type="evidence" value="ECO:0007669"/>
    <property type="project" value="InterPro"/>
</dbReference>
<dbReference type="EMBL" id="QLMG01000093">
    <property type="protein sequence ID" value="RAK07804.1"/>
    <property type="molecule type" value="Genomic_DNA"/>
</dbReference>
<dbReference type="RefSeq" id="WP_111551417.1">
    <property type="nucleotide sequence ID" value="NZ_QLMG01000093.1"/>
</dbReference>
<name>A0A327XH53_9RHOB</name>
<evidence type="ECO:0000256" key="4">
    <source>
        <dbReference type="SAM" id="MobiDB-lite"/>
    </source>
</evidence>
<evidence type="ECO:0000256" key="1">
    <source>
        <dbReference type="ARBA" id="ARBA00023015"/>
    </source>
</evidence>
<dbReference type="InterPro" id="IPR011711">
    <property type="entry name" value="GntR_C"/>
</dbReference>
<dbReference type="Pfam" id="PF00392">
    <property type="entry name" value="GntR"/>
    <property type="match status" value="1"/>
</dbReference>
<dbReference type="Gene3D" id="1.10.10.10">
    <property type="entry name" value="Winged helix-like DNA-binding domain superfamily/Winged helix DNA-binding domain"/>
    <property type="match status" value="1"/>
</dbReference>